<reference evidence="1 2" key="1">
    <citation type="submission" date="2009-05" db="EMBL/GenBank/DDBJ databases">
        <authorList>
            <person name="Setubal J.C."/>
            <person name="Boyle S."/>
            <person name="Crasta O.R."/>
            <person name="Gillespie J.J."/>
            <person name="Kenyon R.W."/>
            <person name="Lu J."/>
            <person name="Mane S."/>
            <person name="Nagrani S."/>
            <person name="Shallom J.M."/>
            <person name="Shallom S."/>
            <person name="Shukla M."/>
            <person name="Snyder E.E."/>
            <person name="Sobral B.W."/>
            <person name="Wattam A.R."/>
            <person name="Will R."/>
            <person name="Williams K."/>
            <person name="Yoo H."/>
            <person name="Munk C."/>
            <person name="Tapia R."/>
            <person name="Green L."/>
            <person name="Rogers Y."/>
            <person name="Detter J.C."/>
            <person name="Bruce D."/>
            <person name="Brettin T.S."/>
            <person name="Tsolis R."/>
        </authorList>
    </citation>
    <scope>NUCLEOTIDE SEQUENCE [LARGE SCALE GENOMIC DNA]</scope>
    <source>
        <strain evidence="1 2">LMG 3301</strain>
    </source>
</reference>
<evidence type="ECO:0000313" key="1">
    <source>
        <dbReference type="EMBL" id="EEQ93983.1"/>
    </source>
</evidence>
<sequence>MVFRVRVKRTDRALAGFRSGQIRSDAKVRLKMKKALVLTAAVFLAGSGIALTQDRVLVEVPQAARDYVIANPSDPVVIEGEISDGYVLPDAIAVHPIPDNPDFGYIYVNGEPVIVSMQNRRVVYYAEGPNAGPPVPTEIVTYIETNPVDPVVIEGGIAEGTIIPQDVPLVAVPDQPAYSYVYVEDRPALIDTQTRRVVWVK</sequence>
<name>C4WNQ6_9HYPH</name>
<dbReference type="AlphaFoldDB" id="C4WNQ6"/>
<dbReference type="Pfam" id="PF06823">
    <property type="entry name" value="DUF1236"/>
    <property type="match status" value="2"/>
</dbReference>
<dbReference type="InterPro" id="IPR009642">
    <property type="entry name" value="DUF1236"/>
</dbReference>
<organism evidence="1 2">
    <name type="scientific">Brucella intermedia LMG 3301</name>
    <dbReference type="NCBI Taxonomy" id="641118"/>
    <lineage>
        <taxon>Bacteria</taxon>
        <taxon>Pseudomonadati</taxon>
        <taxon>Pseudomonadota</taxon>
        <taxon>Alphaproteobacteria</taxon>
        <taxon>Hyphomicrobiales</taxon>
        <taxon>Brucellaceae</taxon>
        <taxon>Brucella/Ochrobactrum group</taxon>
        <taxon>Brucella</taxon>
    </lineage>
</organism>
<dbReference type="Proteomes" id="UP000004386">
    <property type="component" value="Unassembled WGS sequence"/>
</dbReference>
<evidence type="ECO:0008006" key="3">
    <source>
        <dbReference type="Google" id="ProtNLM"/>
    </source>
</evidence>
<comment type="caution">
    <text evidence="1">The sequence shown here is derived from an EMBL/GenBank/DDBJ whole genome shotgun (WGS) entry which is preliminary data.</text>
</comment>
<accession>C4WNQ6</accession>
<proteinExistence type="predicted"/>
<protein>
    <recommendedName>
        <fullName evidence="3">DUF1236 domain-containing protein</fullName>
    </recommendedName>
</protein>
<dbReference type="HOGENOM" id="CLU_1569123_0_0_5"/>
<evidence type="ECO:0000313" key="2">
    <source>
        <dbReference type="Proteomes" id="UP000004386"/>
    </source>
</evidence>
<dbReference type="EMBL" id="ACQA01000002">
    <property type="protein sequence ID" value="EEQ93983.1"/>
    <property type="molecule type" value="Genomic_DNA"/>
</dbReference>
<gene>
    <name evidence="1" type="ORF">OINT_2001182</name>
</gene>